<sequence>MAARTGVVADHGERVVGLERGVDGRGVVLHAAAETGRGRLTRPRYEPLVPQERDARGAVGRAEVVQGEVETEVDDPDDGPLPGQGGARRLRGAQPVGPGLRHRARQQRPQQPRGLHELHLRLVGQRLQLGDRQLHGVDALGHGRPGGARRTGQRRPVGPHQHPRRRRPAGRQGTVAGDDLRGREIVQPRGLVLGVHEPAQPRVESGVERTGHGASS</sequence>
<feature type="compositionally biased region" description="Basic and acidic residues" evidence="1">
    <location>
        <begin position="205"/>
        <end position="216"/>
    </location>
</feature>
<feature type="compositionally biased region" description="Acidic residues" evidence="1">
    <location>
        <begin position="69"/>
        <end position="78"/>
    </location>
</feature>
<keyword evidence="3" id="KW-1185">Reference proteome</keyword>
<proteinExistence type="predicted"/>
<reference evidence="2" key="1">
    <citation type="submission" date="2021-04" db="EMBL/GenBank/DDBJ databases">
        <title>Pseudonocardia sp. nov., isolated from sandy soil of mangrove forest.</title>
        <authorList>
            <person name="Zan Z."/>
            <person name="Huang R."/>
            <person name="Liu W."/>
        </authorList>
    </citation>
    <scope>NUCLEOTIDE SEQUENCE</scope>
    <source>
        <strain evidence="2">S2-4</strain>
    </source>
</reference>
<protein>
    <submittedName>
        <fullName evidence="2">Uncharacterized protein</fullName>
    </submittedName>
</protein>
<feature type="region of interest" description="Disordered" evidence="1">
    <location>
        <begin position="136"/>
        <end position="216"/>
    </location>
</feature>
<gene>
    <name evidence="2" type="ORF">KDL28_03655</name>
</gene>
<name>A0ABT0ZTT4_9PSEU</name>
<evidence type="ECO:0000256" key="1">
    <source>
        <dbReference type="SAM" id="MobiDB-lite"/>
    </source>
</evidence>
<dbReference type="Proteomes" id="UP001165283">
    <property type="component" value="Unassembled WGS sequence"/>
</dbReference>
<dbReference type="EMBL" id="JAGSOV010000009">
    <property type="protein sequence ID" value="MCO1654145.1"/>
    <property type="molecule type" value="Genomic_DNA"/>
</dbReference>
<evidence type="ECO:0000313" key="3">
    <source>
        <dbReference type="Proteomes" id="UP001165283"/>
    </source>
</evidence>
<accession>A0ABT0ZTT4</accession>
<comment type="caution">
    <text evidence="2">The sequence shown here is derived from an EMBL/GenBank/DDBJ whole genome shotgun (WGS) entry which is preliminary data.</text>
</comment>
<evidence type="ECO:0000313" key="2">
    <source>
        <dbReference type="EMBL" id="MCO1654145.1"/>
    </source>
</evidence>
<organism evidence="2 3">
    <name type="scientific">Pseudonocardia humida</name>
    <dbReference type="NCBI Taxonomy" id="2800819"/>
    <lineage>
        <taxon>Bacteria</taxon>
        <taxon>Bacillati</taxon>
        <taxon>Actinomycetota</taxon>
        <taxon>Actinomycetes</taxon>
        <taxon>Pseudonocardiales</taxon>
        <taxon>Pseudonocardiaceae</taxon>
        <taxon>Pseudonocardia</taxon>
    </lineage>
</organism>
<dbReference type="RefSeq" id="WP_252435751.1">
    <property type="nucleotide sequence ID" value="NZ_JAGSOV010000009.1"/>
</dbReference>
<feature type="region of interest" description="Disordered" evidence="1">
    <location>
        <begin position="41"/>
        <end position="114"/>
    </location>
</feature>